<comment type="cofactor">
    <cofactor evidence="1">
        <name>a divalent metal cation</name>
        <dbReference type="ChEBI" id="CHEBI:60240"/>
    </cofactor>
</comment>
<evidence type="ECO:0000256" key="12">
    <source>
        <dbReference type="ARBA" id="ARBA00045850"/>
    </source>
</evidence>
<dbReference type="OrthoDB" id="6119134at2759"/>
<sequence length="488" mass="56144">MAALLMPPLRPRKDRVFRGTISHLTNLNDDELRRRYRFGKDSIAYLCNLLQDRLRRPTNKATALTVEQQVCIALRFYASGSFLQVIGDTLGYDKGTVSRVVTDMTDALIDIKDDFVSWPTDVDSINRIKCGFYRQSNIPNVLGCIDCTHTNHRRWIDGVILGDSGYACRPYLLTPYANPTERHQQRFNGCHASTRSVIERTFGILKRRFHVLHSEVRMKPEKVCRIFGACAVLHNIALSRNEPLVNDDGAGVRLDQPVQVPAFLGVQDGRNTREHVARITMSYSLTETHLDSNITDSDLYISGFEIPVRKDRNSHGGGIIMYYKSYVRITRRHDLENCQLESMWFELKTKLRSILININYRSERQSSVYFWQYFDQMLKNALDENNNIICLGDLNKNFMSDLPSNIRDIFFISGLVNIIDKATHFDTRTGSTSLLDPILVTDSIPVLDKDTIPFDRGISDHDGTYVTINCGFSKRRTYNRSIWDYKKR</sequence>
<organism evidence="14 15">
    <name type="scientific">Mytilus edulis</name>
    <name type="common">Blue mussel</name>
    <dbReference type="NCBI Taxonomy" id="6550"/>
    <lineage>
        <taxon>Eukaryota</taxon>
        <taxon>Metazoa</taxon>
        <taxon>Spiralia</taxon>
        <taxon>Lophotrochozoa</taxon>
        <taxon>Mollusca</taxon>
        <taxon>Bivalvia</taxon>
        <taxon>Autobranchia</taxon>
        <taxon>Pteriomorphia</taxon>
        <taxon>Mytilida</taxon>
        <taxon>Mytiloidea</taxon>
        <taxon>Mytilidae</taxon>
        <taxon>Mytilinae</taxon>
        <taxon>Mytilus</taxon>
    </lineage>
</organism>
<keyword evidence="6" id="KW-0963">Cytoplasm</keyword>
<accession>A0A8S3TND4</accession>
<evidence type="ECO:0000256" key="1">
    <source>
        <dbReference type="ARBA" id="ARBA00001968"/>
    </source>
</evidence>
<dbReference type="Gene3D" id="3.60.10.10">
    <property type="entry name" value="Endonuclease/exonuclease/phosphatase"/>
    <property type="match status" value="1"/>
</dbReference>
<evidence type="ECO:0000256" key="4">
    <source>
        <dbReference type="ARBA" id="ARBA00006958"/>
    </source>
</evidence>
<evidence type="ECO:0000256" key="2">
    <source>
        <dbReference type="ARBA" id="ARBA00004123"/>
    </source>
</evidence>
<evidence type="ECO:0000256" key="3">
    <source>
        <dbReference type="ARBA" id="ARBA00004496"/>
    </source>
</evidence>
<comment type="subcellular location">
    <subcellularLocation>
        <location evidence="3">Cytoplasm</location>
    </subcellularLocation>
    <subcellularLocation>
        <location evidence="2">Nucleus</location>
    </subcellularLocation>
</comment>
<dbReference type="PRINTS" id="PR02086">
    <property type="entry name" value="PUTNUCHARBI1"/>
</dbReference>
<dbReference type="PANTHER" id="PTHR22930:SF85">
    <property type="entry name" value="GH03217P-RELATED"/>
    <property type="match status" value="1"/>
</dbReference>
<evidence type="ECO:0000256" key="9">
    <source>
        <dbReference type="ARBA" id="ARBA00022801"/>
    </source>
</evidence>
<dbReference type="Proteomes" id="UP000683360">
    <property type="component" value="Unassembled WGS sequence"/>
</dbReference>
<gene>
    <name evidence="14" type="ORF">MEDL_47638</name>
</gene>
<evidence type="ECO:0000313" key="15">
    <source>
        <dbReference type="Proteomes" id="UP000683360"/>
    </source>
</evidence>
<comment type="function">
    <text evidence="12">Transposase-derived protein that may have nuclease activity. Does not have transposase activity.</text>
</comment>
<dbReference type="GO" id="GO:0046872">
    <property type="term" value="F:metal ion binding"/>
    <property type="evidence" value="ECO:0007669"/>
    <property type="project" value="UniProtKB-KW"/>
</dbReference>
<dbReference type="SUPFAM" id="SSF56219">
    <property type="entry name" value="DNase I-like"/>
    <property type="match status" value="1"/>
</dbReference>
<proteinExistence type="inferred from homology"/>
<keyword evidence="15" id="KW-1185">Reference proteome</keyword>
<dbReference type="GO" id="GO:0004518">
    <property type="term" value="F:nuclease activity"/>
    <property type="evidence" value="ECO:0007669"/>
    <property type="project" value="UniProtKB-KW"/>
</dbReference>
<dbReference type="EMBL" id="CAJPWZ010002300">
    <property type="protein sequence ID" value="CAG2235054.1"/>
    <property type="molecule type" value="Genomic_DNA"/>
</dbReference>
<keyword evidence="9 14" id="KW-0378">Hydrolase</keyword>
<dbReference type="InterPro" id="IPR036691">
    <property type="entry name" value="Endo/exonu/phosph_ase_sf"/>
</dbReference>
<feature type="domain" description="DDE Tnp4" evidence="13">
    <location>
        <begin position="158"/>
        <end position="235"/>
    </location>
</feature>
<dbReference type="GO" id="GO:0005634">
    <property type="term" value="C:nucleus"/>
    <property type="evidence" value="ECO:0007669"/>
    <property type="project" value="UniProtKB-SubCell"/>
</dbReference>
<dbReference type="PANTHER" id="PTHR22930">
    <property type="match status" value="1"/>
</dbReference>
<comment type="similarity">
    <text evidence="4">Belongs to the HARBI1 family.</text>
</comment>
<comment type="caution">
    <text evidence="14">The sequence shown here is derived from an EMBL/GenBank/DDBJ whole genome shotgun (WGS) entry which is preliminary data.</text>
</comment>
<evidence type="ECO:0000256" key="10">
    <source>
        <dbReference type="ARBA" id="ARBA00023242"/>
    </source>
</evidence>
<dbReference type="AlphaFoldDB" id="A0A8S3TND4"/>
<dbReference type="InterPro" id="IPR026103">
    <property type="entry name" value="HARBI1_animal"/>
</dbReference>
<evidence type="ECO:0000256" key="8">
    <source>
        <dbReference type="ARBA" id="ARBA00022723"/>
    </source>
</evidence>
<evidence type="ECO:0000256" key="5">
    <source>
        <dbReference type="ARBA" id="ARBA00015519"/>
    </source>
</evidence>
<reference evidence="14" key="1">
    <citation type="submission" date="2021-03" db="EMBL/GenBank/DDBJ databases">
        <authorList>
            <person name="Bekaert M."/>
        </authorList>
    </citation>
    <scope>NUCLEOTIDE SEQUENCE</scope>
</reference>
<dbReference type="Pfam" id="PF13359">
    <property type="entry name" value="DDE_Tnp_4"/>
    <property type="match status" value="1"/>
</dbReference>
<keyword evidence="10" id="KW-0539">Nucleus</keyword>
<evidence type="ECO:0000256" key="11">
    <source>
        <dbReference type="ARBA" id="ARBA00030126"/>
    </source>
</evidence>
<keyword evidence="7" id="KW-0540">Nuclease</keyword>
<dbReference type="InterPro" id="IPR045249">
    <property type="entry name" value="HARBI1-like"/>
</dbReference>
<evidence type="ECO:0000256" key="6">
    <source>
        <dbReference type="ARBA" id="ARBA00022490"/>
    </source>
</evidence>
<name>A0A8S3TND4_MYTED</name>
<dbReference type="GO" id="GO:0016787">
    <property type="term" value="F:hydrolase activity"/>
    <property type="evidence" value="ECO:0007669"/>
    <property type="project" value="UniProtKB-KW"/>
</dbReference>
<evidence type="ECO:0000259" key="13">
    <source>
        <dbReference type="Pfam" id="PF13359"/>
    </source>
</evidence>
<protein>
    <recommendedName>
        <fullName evidence="5">Putative nuclease HARBI1</fullName>
    </recommendedName>
    <alternativeName>
        <fullName evidence="11">Harbinger transposase-derived nuclease</fullName>
    </alternativeName>
</protein>
<dbReference type="GO" id="GO:0005737">
    <property type="term" value="C:cytoplasm"/>
    <property type="evidence" value="ECO:0007669"/>
    <property type="project" value="UniProtKB-SubCell"/>
</dbReference>
<evidence type="ECO:0000313" key="14">
    <source>
        <dbReference type="EMBL" id="CAG2235054.1"/>
    </source>
</evidence>
<keyword evidence="8" id="KW-0479">Metal-binding</keyword>
<dbReference type="InterPro" id="IPR027806">
    <property type="entry name" value="HARBI1_dom"/>
</dbReference>
<evidence type="ECO:0000256" key="7">
    <source>
        <dbReference type="ARBA" id="ARBA00022722"/>
    </source>
</evidence>